<feature type="region of interest" description="Disordered" evidence="2">
    <location>
        <begin position="1"/>
        <end position="22"/>
    </location>
</feature>
<protein>
    <submittedName>
        <fullName evidence="3">Uncharacterized protein</fullName>
    </submittedName>
</protein>
<comment type="caution">
    <text evidence="3">The sequence shown here is derived from an EMBL/GenBank/DDBJ whole genome shotgun (WGS) entry which is preliminary data.</text>
</comment>
<feature type="compositionally biased region" description="Polar residues" evidence="2">
    <location>
        <begin position="709"/>
        <end position="728"/>
    </location>
</feature>
<feature type="coiled-coil region" evidence="1">
    <location>
        <begin position="238"/>
        <end position="265"/>
    </location>
</feature>
<dbReference type="EMBL" id="BAABUK010000008">
    <property type="protein sequence ID" value="GAA5810667.1"/>
    <property type="molecule type" value="Genomic_DNA"/>
</dbReference>
<keyword evidence="1" id="KW-0175">Coiled coil</keyword>
<feature type="region of interest" description="Disordered" evidence="2">
    <location>
        <begin position="687"/>
        <end position="734"/>
    </location>
</feature>
<feature type="compositionally biased region" description="Polar residues" evidence="2">
    <location>
        <begin position="688"/>
        <end position="698"/>
    </location>
</feature>
<feature type="coiled-coil region" evidence="1">
    <location>
        <begin position="300"/>
        <end position="334"/>
    </location>
</feature>
<evidence type="ECO:0000256" key="2">
    <source>
        <dbReference type="SAM" id="MobiDB-lite"/>
    </source>
</evidence>
<feature type="coiled-coil region" evidence="1">
    <location>
        <begin position="109"/>
        <end position="185"/>
    </location>
</feature>
<proteinExistence type="predicted"/>
<evidence type="ECO:0000256" key="1">
    <source>
        <dbReference type="SAM" id="Coils"/>
    </source>
</evidence>
<name>A0ABP9YUZ9_9FUNG</name>
<gene>
    <name evidence="3" type="ORF">MFLAVUS_004093</name>
</gene>
<dbReference type="Proteomes" id="UP001473302">
    <property type="component" value="Unassembled WGS sequence"/>
</dbReference>
<feature type="region of interest" description="Disordered" evidence="2">
    <location>
        <begin position="364"/>
        <end position="397"/>
    </location>
</feature>
<accession>A0ABP9YUZ9</accession>
<feature type="compositionally biased region" description="Low complexity" evidence="2">
    <location>
        <begin position="388"/>
        <end position="397"/>
    </location>
</feature>
<evidence type="ECO:0000313" key="3">
    <source>
        <dbReference type="EMBL" id="GAA5810667.1"/>
    </source>
</evidence>
<reference evidence="3 4" key="1">
    <citation type="submission" date="2024-04" db="EMBL/GenBank/DDBJ databases">
        <title>genome sequences of Mucor flavus KT1a and Helicostylum pulchrum KT1b strains isolated from the surface of a dry-aged beef.</title>
        <authorList>
            <person name="Toyotome T."/>
            <person name="Hosono M."/>
            <person name="Torimaru M."/>
            <person name="Fukuda K."/>
            <person name="Mikami N."/>
        </authorList>
    </citation>
    <scope>NUCLEOTIDE SEQUENCE [LARGE SCALE GENOMIC DNA]</scope>
    <source>
        <strain evidence="3 4">KT1a</strain>
    </source>
</reference>
<organism evidence="3 4">
    <name type="scientific">Mucor flavus</name>
    <dbReference type="NCBI Taxonomy" id="439312"/>
    <lineage>
        <taxon>Eukaryota</taxon>
        <taxon>Fungi</taxon>
        <taxon>Fungi incertae sedis</taxon>
        <taxon>Mucoromycota</taxon>
        <taxon>Mucoromycotina</taxon>
        <taxon>Mucoromycetes</taxon>
        <taxon>Mucorales</taxon>
        <taxon>Mucorineae</taxon>
        <taxon>Mucoraceae</taxon>
        <taxon>Mucor</taxon>
    </lineage>
</organism>
<evidence type="ECO:0000313" key="4">
    <source>
        <dbReference type="Proteomes" id="UP001473302"/>
    </source>
</evidence>
<sequence length="776" mass="88614">MRHRSTINSSTKPMLSVSMESRSQSNESFSVSDYQHNLALLEQDWSNGQLQMGTPSSVTSSLFDICHCCGRQDCESLEYFNRSMKKLESDTRLAAEIGQGLLHKHETFVSESNQQRVQLEKQLEECHERLTDLEQSLDEVENQKDSVVKEKNKWLWEYQKKQKILDETLSDLEMANEKCNQLSIDSNTKATELEKLRIFKFMVHNSEVREEKMTLKLEDTKQELALCRKNELVLESKIKKLKMRYESLYNSHEQLAKDIENKMEETFDTSTVDPIKLVSSNSNNNTNDLLSLIKELLSANTKLKVDLTNCKEQLSDAKDEITALMQKIDDNERKSEHKQVSLQDDLMRKSMSTNTIDYKKKPPISKRAASVKEKIPNKKEKSKTTIQPLPTVSSSMPTSTLLVSSSPSSSSAIVHHHYHYYVKNSKGERVRMTDETESNSSGNDFSSSELMDCCDTSEKNDLYSSVVMDMGIQNNSRELVISPSASSVMTIKDGTFTNSEIVQSPYILLQQHVTQILERLRGSDILALNRRLKRAFDINELSNMSNSVIENILMDIEILASRFLWIKSPLTEQVHMDGFFPLLELLKGMLKELGNQRSTMNELQVEYVKKVQESETRIEEEIIKKRLLKRQLKTQDPKPLAWITSMFYKTKSTDDGISTLTKTTTNSSTLIINPEEEDMIRKEAVHSRISTARGTSNTFDKRRQATPHFPTQQPQLAASNSNGTSRSSHAIPIRNKRSLHRLHIDYEGIGPAAIRPIPSDPEWKAVNFSSSWLGGK</sequence>
<feature type="compositionally biased region" description="Basic and acidic residues" evidence="2">
    <location>
        <begin position="370"/>
        <end position="383"/>
    </location>
</feature>
<keyword evidence="4" id="KW-1185">Reference proteome</keyword>